<dbReference type="EMBL" id="CAMXCT030000443">
    <property type="protein sequence ID" value="CAL4766178.1"/>
    <property type="molecule type" value="Genomic_DNA"/>
</dbReference>
<dbReference type="SUPFAM" id="SSF56281">
    <property type="entry name" value="Metallo-hydrolase/oxidoreductase"/>
    <property type="match status" value="1"/>
</dbReference>
<dbReference type="PANTHER" id="PTHR42663">
    <property type="entry name" value="HYDROLASE C777.06C-RELATED-RELATED"/>
    <property type="match status" value="1"/>
</dbReference>
<protein>
    <submittedName>
        <fullName evidence="3">Protein spinster-like 1</fullName>
    </submittedName>
</protein>
<keyword evidence="4" id="KW-1185">Reference proteome</keyword>
<reference evidence="2" key="1">
    <citation type="submission" date="2022-10" db="EMBL/GenBank/DDBJ databases">
        <authorList>
            <person name="Chen Y."/>
            <person name="Dougan E. K."/>
            <person name="Chan C."/>
            <person name="Rhodes N."/>
            <person name="Thang M."/>
        </authorList>
    </citation>
    <scope>NUCLEOTIDE SEQUENCE</scope>
</reference>
<evidence type="ECO:0000259" key="1">
    <source>
        <dbReference type="Pfam" id="PF12706"/>
    </source>
</evidence>
<dbReference type="AlphaFoldDB" id="A0A9P1BVL8"/>
<sequence>MPKTVPVRFVIIGSGGSSSLPNLRHVLQKDAGCKVCHEAWENPDSKNRRGNPCLLVTVRDPASEPQHLLVDCGKTFEEAVRRHFPRLGIQGVNAVLLTHGHADAILGLDSLREVQLAREPPSQWVLKAKTPIFASRDTVKEVWSHFHYMLPVGSGSPSLRRRTSTSRIATGLAPHRVADFQKFQPLSGLQVQPLPVLHGGTYVCMGFRFGAKGEFIYLSDVSKVPDDTMAILKSTQAEVLVVDALLKSGPHYSHFGLPQALELVRLLRPKRALLIGMSCQFDHFHDNQELFKLRSEGLHVELSYDGLELEMNLTLDDDVPLLEEETYELQLPPPPPSRLSRLRVLGRCLCCS</sequence>
<gene>
    <name evidence="2" type="ORF">C1SCF055_LOCUS6863</name>
</gene>
<dbReference type="EMBL" id="CAMXCT020000443">
    <property type="protein sequence ID" value="CAL1132241.1"/>
    <property type="molecule type" value="Genomic_DNA"/>
</dbReference>
<dbReference type="Proteomes" id="UP001152797">
    <property type="component" value="Unassembled WGS sequence"/>
</dbReference>
<dbReference type="EMBL" id="CAMXCT010000443">
    <property type="protein sequence ID" value="CAI3978866.1"/>
    <property type="molecule type" value="Genomic_DNA"/>
</dbReference>
<name>A0A9P1BVL8_9DINO</name>
<dbReference type="InterPro" id="IPR036866">
    <property type="entry name" value="RibonucZ/Hydroxyglut_hydro"/>
</dbReference>
<evidence type="ECO:0000313" key="2">
    <source>
        <dbReference type="EMBL" id="CAI3978866.1"/>
    </source>
</evidence>
<accession>A0A9P1BVL8</accession>
<evidence type="ECO:0000313" key="4">
    <source>
        <dbReference type="Proteomes" id="UP001152797"/>
    </source>
</evidence>
<reference evidence="3 4" key="2">
    <citation type="submission" date="2024-05" db="EMBL/GenBank/DDBJ databases">
        <authorList>
            <person name="Chen Y."/>
            <person name="Shah S."/>
            <person name="Dougan E. K."/>
            <person name="Thang M."/>
            <person name="Chan C."/>
        </authorList>
    </citation>
    <scope>NUCLEOTIDE SEQUENCE [LARGE SCALE GENOMIC DNA]</scope>
</reference>
<dbReference type="Gene3D" id="3.60.15.10">
    <property type="entry name" value="Ribonuclease Z/Hydroxyacylglutathione hydrolase-like"/>
    <property type="match status" value="1"/>
</dbReference>
<proteinExistence type="predicted"/>
<organism evidence="2">
    <name type="scientific">Cladocopium goreaui</name>
    <dbReference type="NCBI Taxonomy" id="2562237"/>
    <lineage>
        <taxon>Eukaryota</taxon>
        <taxon>Sar</taxon>
        <taxon>Alveolata</taxon>
        <taxon>Dinophyceae</taxon>
        <taxon>Suessiales</taxon>
        <taxon>Symbiodiniaceae</taxon>
        <taxon>Cladocopium</taxon>
    </lineage>
</organism>
<evidence type="ECO:0000313" key="3">
    <source>
        <dbReference type="EMBL" id="CAL4766178.1"/>
    </source>
</evidence>
<dbReference type="CDD" id="cd16279">
    <property type="entry name" value="metallo-hydrolase-like_MBL-fold"/>
    <property type="match status" value="1"/>
</dbReference>
<dbReference type="Pfam" id="PF12706">
    <property type="entry name" value="Lactamase_B_2"/>
    <property type="match status" value="1"/>
</dbReference>
<dbReference type="OrthoDB" id="341300at2759"/>
<comment type="caution">
    <text evidence="2">The sequence shown here is derived from an EMBL/GenBank/DDBJ whole genome shotgun (WGS) entry which is preliminary data.</text>
</comment>
<feature type="domain" description="Metallo-beta-lactamase" evidence="1">
    <location>
        <begin position="68"/>
        <end position="276"/>
    </location>
</feature>
<dbReference type="InterPro" id="IPR001279">
    <property type="entry name" value="Metallo-B-lactamas"/>
</dbReference>
<dbReference type="PANTHER" id="PTHR42663:SF6">
    <property type="entry name" value="HYDROLASE C777.06C-RELATED"/>
    <property type="match status" value="1"/>
</dbReference>